<feature type="compositionally biased region" description="Basic and acidic residues" evidence="1">
    <location>
        <begin position="497"/>
        <end position="516"/>
    </location>
</feature>
<feature type="region of interest" description="Disordered" evidence="1">
    <location>
        <begin position="118"/>
        <end position="158"/>
    </location>
</feature>
<feature type="region of interest" description="Disordered" evidence="1">
    <location>
        <begin position="284"/>
        <end position="303"/>
    </location>
</feature>
<sequence length="1142" mass="129025">MPSKSQRLGRKLRNKGRPSGPVYGDEHSLFIQNPFISSPRTMPVLPYTWYLNGQNLGSPNPWHPGFAPNGGGCFYKPGEENTSLPIRPLQTTSVPYYHPSRHLPPVFRVANSSQALSSSSGYDMGPYGSQIPLSTFQPSSSPSQDSVHSQMASGSSSDIERLRKLKETILSGQHPFFKAVPNPDALAKLYLGPHPTSSSSQVYNGLPSPEHQQHHQQQQIYKEEPVEETSNSQVSFKGPNTDLRLVSEKTAVSASTSSILANANVSESPSQSVAIITHPEALKNGHVEENVPPITSTSIQESESFASVVHLPKDGSSHVHSPPASIQGETMDKPQAPTIQDPKPPLVMSPRDYEIDRDRDRDRERERERDREKEKERERSEYPAPGPEHPSRSDSYKYSQYSSDRRGDNGRYSSRHPDSTYDRDHHRHWDRDRDRRPFDRYAYERPRRQSFAERRMSSASSFSNNIETQKLEPVEDRNLRSEVPPHPEQWPVPELMPRLDQRLPDENLSRSTEQRHRLPVPESQRERASLVSQHPEQRREVLPYSSSAEQRPRELPYGEPTKRPLDTFHGRRAPLPYTDLHPPHSDLASLDTETTGPSLRPSQPSSDPSRPIISVPDQRPASRIPETQNQYPKSSAEQVSSRLYNENSQREPYREQKPPAASPITSERTEKVYASHASTIGGRSTAAAPVSAYDMKSVNSETNLADTQPRPGPVAGQYLPSDRNSVQPPVTGPESRASVEPRSADPRQQVPIHEQNIRREPRSSMDDRDGRKYYAKRSPSPPRRPVADKVDVHRDHRSHMTTASSFRDGPPLQSRSYSADRRSLDTGSQRPPTHHYPSPPPPPPLHPQSRPPPIGDRREINRREETRQWRERSENYPPFDSQVEPERGGRRFPDTHGPPRGRPPPPPPHPHPPSAPASWDRDKDKEYEPWLKYPPRGSPPPLGSGPPRWEEPPPTHPPPSHRPLQARLGDNFDDRFIPRDAVVDRGRYRPGLTPPSADVPIRGGGDTYRENNPRLRPRSPSPMNRPVPGATSYDGGHRPTKRSRDEYDMPPRSGSYYDDTRRGGENDPYANRMPPPPPYYDHRPGHGPGPGPSPSINPREPPYSRDRGPDPYVRRDVPLSRSPPFYPPPRSPPRDRYPPPPR</sequence>
<feature type="compositionally biased region" description="Basic and acidic residues" evidence="1">
    <location>
        <begin position="785"/>
        <end position="794"/>
    </location>
</feature>
<feature type="compositionally biased region" description="Basic and acidic residues" evidence="1">
    <location>
        <begin position="970"/>
        <end position="987"/>
    </location>
</feature>
<evidence type="ECO:0000256" key="1">
    <source>
        <dbReference type="SAM" id="MobiDB-lite"/>
    </source>
</evidence>
<evidence type="ECO:0000313" key="3">
    <source>
        <dbReference type="Proteomes" id="UP001050691"/>
    </source>
</evidence>
<feature type="compositionally biased region" description="Basic and acidic residues" evidence="1">
    <location>
        <begin position="855"/>
        <end position="874"/>
    </location>
</feature>
<feature type="compositionally biased region" description="Basic and acidic residues" evidence="1">
    <location>
        <begin position="403"/>
        <end position="456"/>
    </location>
</feature>
<comment type="caution">
    <text evidence="2">The sequence shown here is derived from an EMBL/GenBank/DDBJ whole genome shotgun (WGS) entry which is preliminary data.</text>
</comment>
<feature type="compositionally biased region" description="Basic and acidic residues" evidence="1">
    <location>
        <begin position="469"/>
        <end position="485"/>
    </location>
</feature>
<feature type="compositionally biased region" description="Polar residues" evidence="1">
    <location>
        <begin position="457"/>
        <end position="468"/>
    </location>
</feature>
<evidence type="ECO:0000313" key="2">
    <source>
        <dbReference type="EMBL" id="GJJ06683.1"/>
    </source>
</evidence>
<organism evidence="2 3">
    <name type="scientific">Clathrus columnatus</name>
    <dbReference type="NCBI Taxonomy" id="1419009"/>
    <lineage>
        <taxon>Eukaryota</taxon>
        <taxon>Fungi</taxon>
        <taxon>Dikarya</taxon>
        <taxon>Basidiomycota</taxon>
        <taxon>Agaricomycotina</taxon>
        <taxon>Agaricomycetes</taxon>
        <taxon>Phallomycetidae</taxon>
        <taxon>Phallales</taxon>
        <taxon>Clathraceae</taxon>
        <taxon>Clathrus</taxon>
    </lineage>
</organism>
<feature type="compositionally biased region" description="Polar residues" evidence="1">
    <location>
        <begin position="293"/>
        <end position="303"/>
    </location>
</feature>
<feature type="compositionally biased region" description="Basic and acidic residues" evidence="1">
    <location>
        <begin position="755"/>
        <end position="772"/>
    </location>
</feature>
<feature type="compositionally biased region" description="Basic and acidic residues" evidence="1">
    <location>
        <begin position="884"/>
        <end position="894"/>
    </location>
</feature>
<feature type="compositionally biased region" description="Pro residues" evidence="1">
    <location>
        <begin position="900"/>
        <end position="915"/>
    </location>
</feature>
<protein>
    <submittedName>
        <fullName evidence="2">Uncharacterized protein</fullName>
    </submittedName>
</protein>
<gene>
    <name evidence="2" type="ORF">Clacol_000878</name>
</gene>
<dbReference type="EMBL" id="BPWL01000001">
    <property type="protein sequence ID" value="GJJ06683.1"/>
    <property type="molecule type" value="Genomic_DNA"/>
</dbReference>
<feature type="compositionally biased region" description="Basic and acidic residues" evidence="1">
    <location>
        <begin position="550"/>
        <end position="569"/>
    </location>
</feature>
<keyword evidence="3" id="KW-1185">Reference proteome</keyword>
<feature type="compositionally biased region" description="Basic and acidic residues" evidence="1">
    <location>
        <begin position="351"/>
        <end position="381"/>
    </location>
</feature>
<feature type="compositionally biased region" description="Pro residues" evidence="1">
    <location>
        <begin position="837"/>
        <end position="854"/>
    </location>
</feature>
<dbReference type="Proteomes" id="UP001050691">
    <property type="component" value="Unassembled WGS sequence"/>
</dbReference>
<feature type="region of interest" description="Disordered" evidence="1">
    <location>
        <begin position="312"/>
        <end position="1142"/>
    </location>
</feature>
<feature type="region of interest" description="Disordered" evidence="1">
    <location>
        <begin position="197"/>
        <end position="242"/>
    </location>
</feature>
<feature type="compositionally biased region" description="Polar residues" evidence="1">
    <location>
        <begin position="625"/>
        <end position="647"/>
    </location>
</feature>
<feature type="compositionally biased region" description="Pro residues" evidence="1">
    <location>
        <begin position="1087"/>
        <end position="1101"/>
    </location>
</feature>
<feature type="compositionally biased region" description="Basic and acidic residues" evidence="1">
    <location>
        <begin position="1102"/>
        <end position="1118"/>
    </location>
</feature>
<feature type="compositionally biased region" description="Basic and acidic residues" evidence="1">
    <location>
        <begin position="1132"/>
        <end position="1142"/>
    </location>
</feature>
<reference evidence="2" key="1">
    <citation type="submission" date="2021-10" db="EMBL/GenBank/DDBJ databases">
        <title>De novo Genome Assembly of Clathrus columnatus (Basidiomycota, Fungi) Using Illumina and Nanopore Sequence Data.</title>
        <authorList>
            <person name="Ogiso-Tanaka E."/>
            <person name="Itagaki H."/>
            <person name="Hosoya T."/>
            <person name="Hosaka K."/>
        </authorList>
    </citation>
    <scope>NUCLEOTIDE SEQUENCE</scope>
    <source>
        <strain evidence="2">MO-923</strain>
    </source>
</reference>
<feature type="compositionally biased region" description="Basic residues" evidence="1">
    <location>
        <begin position="7"/>
        <end position="16"/>
    </location>
</feature>
<dbReference type="AlphaFoldDB" id="A0AAV5A0F2"/>
<feature type="compositionally biased region" description="Basic and acidic residues" evidence="1">
    <location>
        <begin position="648"/>
        <end position="657"/>
    </location>
</feature>
<feature type="compositionally biased region" description="Basic and acidic residues" evidence="1">
    <location>
        <begin position="919"/>
        <end position="929"/>
    </location>
</feature>
<feature type="compositionally biased region" description="Low complexity" evidence="1">
    <location>
        <begin position="597"/>
        <end position="617"/>
    </location>
</feature>
<feature type="compositionally biased region" description="Polar residues" evidence="1">
    <location>
        <begin position="697"/>
        <end position="706"/>
    </location>
</feature>
<feature type="region of interest" description="Disordered" evidence="1">
    <location>
        <begin position="1"/>
        <end position="24"/>
    </location>
</feature>
<name>A0AAV5A0F2_9AGAM</name>
<feature type="compositionally biased region" description="Low complexity" evidence="1">
    <location>
        <begin position="132"/>
        <end position="150"/>
    </location>
</feature>
<accession>A0AAV5A0F2</accession>
<proteinExistence type="predicted"/>